<dbReference type="InterPro" id="IPR029058">
    <property type="entry name" value="AB_hydrolase_fold"/>
</dbReference>
<reference evidence="2 3" key="2">
    <citation type="journal article" date="2009" name="Proc. Natl. Acad. Sci. U.S.A.">
        <title>On the chimeric nature, thermophilic origin, and phylogenetic placement of the Thermotogales.</title>
        <authorList>
            <person name="Zhaxybayeva O."/>
            <person name="Swithers K.S."/>
            <person name="Lapierre P."/>
            <person name="Fournier G.P."/>
            <person name="Bickhart D.M."/>
            <person name="DeBoy R.T."/>
            <person name="Nelson K.E."/>
            <person name="Nesbo C.L."/>
            <person name="Doolittle W.F."/>
            <person name="Gogarten J.P."/>
            <person name="Noll K.M."/>
        </authorList>
    </citation>
    <scope>NUCLEOTIDE SEQUENCE [LARGE SCALE GENOMIC DNA]</scope>
    <source>
        <strain evidence="3">ATCC BAA-301 / DSM 14385 / NBRC 107922 / TMO</strain>
    </source>
</reference>
<dbReference type="KEGG" id="tle:Tlet_0324"/>
<keyword evidence="1" id="KW-0472">Membrane</keyword>
<sequence length="772" mass="86778" precursor="true">MKKILEVLKNLLKRKLLFIVLSGSLATIVIIFLVLSLINNESVIHPDKQKDITAQALTISIPEGAFNKMKVLQIRKISPENLPGKLSSSFVSDVYDVSPGDGIDEFAMKPLTIKYRIPKNLYLGKEYANLKVAYVPDIEEPVYRTLGGAYIDIDNNGPYIEVEAFHASKIGIIASVPEKQKTGLQLIKENSKSLEPILLLIPDIDRGFLGFIPNSARANVNIWSEMFPNRTVMYYEYPIVNTKSKSYMDSYRQFSRVKGTNSFILYEAEKLATELQRLKNLEFDIVAHGVGGIIARLAVEKHPEIKNVRKIVLISTPNKGTNIVNPIYFGTLLFGKPSEVIASNFSMDRTIVDSIKSHLLFYLESLGPLYREISVSSTLLSSLSETRKDIAYLCVVGNSPPMSIDVKSTPFESFYPELVKGSADGVVTKSSALIDGVESLVVEGSFFDCYISIQFQEKLRAFLAYEPAKVPEYKTETYPEKIPNIQGREIVSVKNVDISTPDTFSITPVMKKTKNMPFDGVIDILKVGSQVIYLRRDGIYSANGKLYEGNFIFPHATNSKMSFYANGNVMSYDGKTFSKLATLQLPANCIDLISTDFGIFSLVKNEKLILYRWEEKWAKMLELDGEYGKFLNNQNVILLTNKNIYELSSNGLKMLLSSSEINNQKISTDFTAFLSIENNAFVGLRSYALMVYDMVNRKYALVAQGWIDPEFLCQSGEYLLICGRSSIMFLNPKTMTLRKEIQKFDGNITRALTLGKEVYVLVDGRVEVYELP</sequence>
<dbReference type="SUPFAM" id="SSF53474">
    <property type="entry name" value="alpha/beta-Hydrolases"/>
    <property type="match status" value="1"/>
</dbReference>
<keyword evidence="1" id="KW-1133">Transmembrane helix</keyword>
<evidence type="ECO:0000256" key="1">
    <source>
        <dbReference type="SAM" id="Phobius"/>
    </source>
</evidence>
<evidence type="ECO:0000313" key="2">
    <source>
        <dbReference type="EMBL" id="ABV32892.1"/>
    </source>
</evidence>
<organism evidence="2 3">
    <name type="scientific">Pseudothermotoga lettingae (strain ATCC BAA-301 / DSM 14385 / NBRC 107922 / TMO)</name>
    <name type="common">Thermotoga lettingae</name>
    <dbReference type="NCBI Taxonomy" id="416591"/>
    <lineage>
        <taxon>Bacteria</taxon>
        <taxon>Thermotogati</taxon>
        <taxon>Thermotogota</taxon>
        <taxon>Thermotogae</taxon>
        <taxon>Thermotogales</taxon>
        <taxon>Thermotogaceae</taxon>
        <taxon>Pseudothermotoga</taxon>
    </lineage>
</organism>
<gene>
    <name evidence="2" type="ordered locus">Tlet_0324</name>
</gene>
<accession>A8F408</accession>
<dbReference type="Proteomes" id="UP000002016">
    <property type="component" value="Chromosome"/>
</dbReference>
<dbReference type="HOGENOM" id="CLU_362035_0_0_0"/>
<feature type="transmembrane region" description="Helical" evidence="1">
    <location>
        <begin position="16"/>
        <end position="38"/>
    </location>
</feature>
<dbReference type="RefSeq" id="WP_012002373.1">
    <property type="nucleotide sequence ID" value="NC_009828.1"/>
</dbReference>
<keyword evidence="3" id="KW-1185">Reference proteome</keyword>
<evidence type="ECO:0000313" key="3">
    <source>
        <dbReference type="Proteomes" id="UP000002016"/>
    </source>
</evidence>
<dbReference type="eggNOG" id="COG2267">
    <property type="taxonomic scope" value="Bacteria"/>
</dbReference>
<dbReference type="EMBL" id="CP000812">
    <property type="protein sequence ID" value="ABV32892.1"/>
    <property type="molecule type" value="Genomic_DNA"/>
</dbReference>
<keyword evidence="1" id="KW-0812">Transmembrane</keyword>
<proteinExistence type="predicted"/>
<reference evidence="2 3" key="1">
    <citation type="submission" date="2007-08" db="EMBL/GenBank/DDBJ databases">
        <title>Complete sequence of Thermotoga lettingae TMO.</title>
        <authorList>
            <consortium name="US DOE Joint Genome Institute"/>
            <person name="Copeland A."/>
            <person name="Lucas S."/>
            <person name="Lapidus A."/>
            <person name="Barry K."/>
            <person name="Glavina del Rio T."/>
            <person name="Dalin E."/>
            <person name="Tice H."/>
            <person name="Pitluck S."/>
            <person name="Foster B."/>
            <person name="Bruce D."/>
            <person name="Schmutz J."/>
            <person name="Larimer F."/>
            <person name="Land M."/>
            <person name="Hauser L."/>
            <person name="Kyrpides N."/>
            <person name="Mikhailova N."/>
            <person name="Nelson K."/>
            <person name="Gogarten J.P."/>
            <person name="Noll K."/>
            <person name="Richardson P."/>
        </authorList>
    </citation>
    <scope>NUCLEOTIDE SEQUENCE [LARGE SCALE GENOMIC DNA]</scope>
    <source>
        <strain evidence="3">ATCC BAA-301 / DSM 14385 / NBRC 107922 / TMO</strain>
    </source>
</reference>
<dbReference type="Gene3D" id="3.40.50.1820">
    <property type="entry name" value="alpha/beta hydrolase"/>
    <property type="match status" value="1"/>
</dbReference>
<dbReference type="OrthoDB" id="49376at2"/>
<dbReference type="AlphaFoldDB" id="A8F408"/>
<evidence type="ECO:0008006" key="4">
    <source>
        <dbReference type="Google" id="ProtNLM"/>
    </source>
</evidence>
<name>A8F408_PSELT</name>
<protein>
    <recommendedName>
        <fullName evidence="4">PGAP1 family protein</fullName>
    </recommendedName>
</protein>
<dbReference type="STRING" id="416591.Tlet_0324"/>